<sequence>MQASGQGLLSSRGEWQCYLVLVLDLCLEAKPLQRKDTTVKNFPIFCITSCMVFLFLTGCKTSQEELPVVAVDKQPSTEQVASSPILEPDSIKDLAIPTTMEDRFSYTYGYMLFSTMKQQGFETMDSEYFAKGVWDAGNGERYFTQEQMSQILHEVQSKMLEQAQAELETLAAHNLAAAEEFLKVNKTRENVITTDSGLQYQILREGKGVSPTQDDIVDIDYRILLLDGTVLDSSYDRGYSSSFQLKEIKVPGFIEGVKHMSPGASYRFWIHPDLGYGTEGNQTIEPNSLLIVEVELKSVKNATV</sequence>
<keyword evidence="3 5" id="KW-0697">Rotamase</keyword>
<dbReference type="AlphaFoldDB" id="G8QU28"/>
<dbReference type="EMBL" id="CP003155">
    <property type="protein sequence ID" value="AEV30275.1"/>
    <property type="molecule type" value="Genomic_DNA"/>
</dbReference>
<dbReference type="GO" id="GO:0006457">
    <property type="term" value="P:protein folding"/>
    <property type="evidence" value="ECO:0007669"/>
    <property type="project" value="InterPro"/>
</dbReference>
<dbReference type="InterPro" id="IPR036944">
    <property type="entry name" value="PPIase_FKBP_N_sf"/>
</dbReference>
<dbReference type="SUPFAM" id="SSF54534">
    <property type="entry name" value="FKBP-like"/>
    <property type="match status" value="1"/>
</dbReference>
<dbReference type="Proteomes" id="UP000005632">
    <property type="component" value="Chromosome"/>
</dbReference>
<dbReference type="Pfam" id="PF01346">
    <property type="entry name" value="FKBP_N"/>
    <property type="match status" value="1"/>
</dbReference>
<evidence type="ECO:0000313" key="8">
    <source>
        <dbReference type="EMBL" id="AEV30275.1"/>
    </source>
</evidence>
<dbReference type="InterPro" id="IPR001179">
    <property type="entry name" value="PPIase_FKBP_dom"/>
</dbReference>
<dbReference type="STRING" id="158190.SpiGrapes_2514"/>
<evidence type="ECO:0000256" key="3">
    <source>
        <dbReference type="ARBA" id="ARBA00023110"/>
    </source>
</evidence>
<dbReference type="PANTHER" id="PTHR43811">
    <property type="entry name" value="FKBP-TYPE PEPTIDYL-PROLYL CIS-TRANS ISOMERASE FKPA"/>
    <property type="match status" value="1"/>
</dbReference>
<proteinExistence type="inferred from homology"/>
<dbReference type="Pfam" id="PF00254">
    <property type="entry name" value="FKBP_C"/>
    <property type="match status" value="1"/>
</dbReference>
<dbReference type="InterPro" id="IPR000774">
    <property type="entry name" value="PPIase_FKBP_N"/>
</dbReference>
<gene>
    <name evidence="8" type="ordered locus">SpiGrapes_2514</name>
</gene>
<protein>
    <recommendedName>
        <fullName evidence="6">Peptidyl-prolyl cis-trans isomerase</fullName>
        <ecNumber evidence="6">5.2.1.8</ecNumber>
    </recommendedName>
</protein>
<organism evidence="8 9">
    <name type="scientific">Sphaerochaeta pleomorpha (strain ATCC BAA-1885 / DSM 22778 / Grapes)</name>
    <dbReference type="NCBI Taxonomy" id="158190"/>
    <lineage>
        <taxon>Bacteria</taxon>
        <taxon>Pseudomonadati</taxon>
        <taxon>Spirochaetota</taxon>
        <taxon>Spirochaetia</taxon>
        <taxon>Spirochaetales</taxon>
        <taxon>Sphaerochaetaceae</taxon>
        <taxon>Sphaerochaeta</taxon>
    </lineage>
</organism>
<dbReference type="Gene3D" id="3.10.50.40">
    <property type="match status" value="1"/>
</dbReference>
<dbReference type="GO" id="GO:0003755">
    <property type="term" value="F:peptidyl-prolyl cis-trans isomerase activity"/>
    <property type="evidence" value="ECO:0007669"/>
    <property type="project" value="UniProtKB-UniRule"/>
</dbReference>
<dbReference type="PROSITE" id="PS50059">
    <property type="entry name" value="FKBP_PPIASE"/>
    <property type="match status" value="1"/>
</dbReference>
<feature type="domain" description="PPIase FKBP-type" evidence="7">
    <location>
        <begin position="214"/>
        <end position="300"/>
    </location>
</feature>
<evidence type="ECO:0000256" key="2">
    <source>
        <dbReference type="ARBA" id="ARBA00006577"/>
    </source>
</evidence>
<dbReference type="PANTHER" id="PTHR43811:SF57">
    <property type="entry name" value="FKBP-TYPE PEPTIDYL-PROLYL CIS-TRANS ISOMERASE FKPA-RELATED"/>
    <property type="match status" value="1"/>
</dbReference>
<name>G8QU28_SPHPG</name>
<evidence type="ECO:0000256" key="1">
    <source>
        <dbReference type="ARBA" id="ARBA00000971"/>
    </source>
</evidence>
<dbReference type="KEGG" id="sgp:SpiGrapes_2514"/>
<evidence type="ECO:0000256" key="6">
    <source>
        <dbReference type="RuleBase" id="RU003915"/>
    </source>
</evidence>
<dbReference type="Gene3D" id="1.10.287.460">
    <property type="entry name" value="Peptidyl-prolyl cis-trans isomerase, FKBP-type, N-terminal domain"/>
    <property type="match status" value="1"/>
</dbReference>
<comment type="catalytic activity">
    <reaction evidence="1 5 6">
        <text>[protein]-peptidylproline (omega=180) = [protein]-peptidylproline (omega=0)</text>
        <dbReference type="Rhea" id="RHEA:16237"/>
        <dbReference type="Rhea" id="RHEA-COMP:10747"/>
        <dbReference type="Rhea" id="RHEA-COMP:10748"/>
        <dbReference type="ChEBI" id="CHEBI:83833"/>
        <dbReference type="ChEBI" id="CHEBI:83834"/>
        <dbReference type="EC" id="5.2.1.8"/>
    </reaction>
</comment>
<evidence type="ECO:0000256" key="5">
    <source>
        <dbReference type="PROSITE-ProRule" id="PRU00277"/>
    </source>
</evidence>
<dbReference type="EC" id="5.2.1.8" evidence="6"/>
<dbReference type="InterPro" id="IPR046357">
    <property type="entry name" value="PPIase_dom_sf"/>
</dbReference>
<dbReference type="HOGENOM" id="CLU_013615_0_3_12"/>
<accession>G8QU28</accession>
<evidence type="ECO:0000256" key="4">
    <source>
        <dbReference type="ARBA" id="ARBA00023235"/>
    </source>
</evidence>
<keyword evidence="4 5" id="KW-0413">Isomerase</keyword>
<comment type="similarity">
    <text evidence="2 6">Belongs to the FKBP-type PPIase family.</text>
</comment>
<evidence type="ECO:0000259" key="7">
    <source>
        <dbReference type="PROSITE" id="PS50059"/>
    </source>
</evidence>
<dbReference type="eggNOG" id="COG0545">
    <property type="taxonomic scope" value="Bacteria"/>
</dbReference>
<evidence type="ECO:0000313" key="9">
    <source>
        <dbReference type="Proteomes" id="UP000005632"/>
    </source>
</evidence>
<reference evidence="8 9" key="1">
    <citation type="submission" date="2011-11" db="EMBL/GenBank/DDBJ databases">
        <title>Complete sequence of Spirochaeta sp. grapes.</title>
        <authorList>
            <consortium name="US DOE Joint Genome Institute"/>
            <person name="Lucas S."/>
            <person name="Han J."/>
            <person name="Lapidus A."/>
            <person name="Cheng J.-F."/>
            <person name="Goodwin L."/>
            <person name="Pitluck S."/>
            <person name="Peters L."/>
            <person name="Ovchinnikova G."/>
            <person name="Munk A.C."/>
            <person name="Detter J.C."/>
            <person name="Han C."/>
            <person name="Tapia R."/>
            <person name="Land M."/>
            <person name="Hauser L."/>
            <person name="Kyrpides N."/>
            <person name="Ivanova N."/>
            <person name="Pagani I."/>
            <person name="Ritalahtilisa K."/>
            <person name="Loeffler F."/>
            <person name="Woyke T."/>
        </authorList>
    </citation>
    <scope>NUCLEOTIDE SEQUENCE [LARGE SCALE GENOMIC DNA]</scope>
    <source>
        <strain evidence="9">ATCC BAA-1885 / DSM 22778 / Grapes</strain>
    </source>
</reference>
<keyword evidence="9" id="KW-1185">Reference proteome</keyword>